<reference evidence="2 3" key="1">
    <citation type="submission" date="2022-12" db="EMBL/GenBank/DDBJ databases">
        <title>Chitinophagaceae gen. sp. nov., a new member of the family Chitinophagaceae, isolated from soil in a chemical factory.</title>
        <authorList>
            <person name="Ke Z."/>
        </authorList>
    </citation>
    <scope>NUCLEOTIDE SEQUENCE [LARGE SCALE GENOMIC DNA]</scope>
    <source>
        <strain evidence="2 3">LY-5</strain>
    </source>
</reference>
<gene>
    <name evidence="2" type="ORF">O3P16_18310</name>
</gene>
<proteinExistence type="predicted"/>
<dbReference type="NCBIfam" id="TIGR04183">
    <property type="entry name" value="Por_Secre_tail"/>
    <property type="match status" value="1"/>
</dbReference>
<protein>
    <submittedName>
        <fullName evidence="2">T9SS type A sorting domain-containing protein</fullName>
    </submittedName>
</protein>
<feature type="signal peptide" evidence="1">
    <location>
        <begin position="1"/>
        <end position="26"/>
    </location>
</feature>
<organism evidence="2 3">
    <name type="scientific">Polluticaenibacter yanchengensis</name>
    <dbReference type="NCBI Taxonomy" id="3014562"/>
    <lineage>
        <taxon>Bacteria</taxon>
        <taxon>Pseudomonadati</taxon>
        <taxon>Bacteroidota</taxon>
        <taxon>Chitinophagia</taxon>
        <taxon>Chitinophagales</taxon>
        <taxon>Chitinophagaceae</taxon>
        <taxon>Polluticaenibacter</taxon>
    </lineage>
</organism>
<comment type="caution">
    <text evidence="2">The sequence shown here is derived from an EMBL/GenBank/DDBJ whole genome shotgun (WGS) entry which is preliminary data.</text>
</comment>
<accession>A0ABT4UPT5</accession>
<name>A0ABT4UPT5_9BACT</name>
<dbReference type="EMBL" id="JAQGEF010000043">
    <property type="protein sequence ID" value="MDA3616770.1"/>
    <property type="molecule type" value="Genomic_DNA"/>
</dbReference>
<keyword evidence="1" id="KW-0732">Signal</keyword>
<evidence type="ECO:0000313" key="2">
    <source>
        <dbReference type="EMBL" id="MDA3616770.1"/>
    </source>
</evidence>
<dbReference type="Proteomes" id="UP001210231">
    <property type="component" value="Unassembled WGS sequence"/>
</dbReference>
<dbReference type="Gene3D" id="2.60.40.10">
    <property type="entry name" value="Immunoglobulins"/>
    <property type="match status" value="1"/>
</dbReference>
<dbReference type="InterPro" id="IPR013783">
    <property type="entry name" value="Ig-like_fold"/>
</dbReference>
<dbReference type="RefSeq" id="WP_407033100.1">
    <property type="nucleotide sequence ID" value="NZ_JAQGEF010000043.1"/>
</dbReference>
<evidence type="ECO:0000256" key="1">
    <source>
        <dbReference type="SAM" id="SignalP"/>
    </source>
</evidence>
<dbReference type="InterPro" id="IPR026444">
    <property type="entry name" value="Secre_tail"/>
</dbReference>
<feature type="chain" id="PRO_5046822162" evidence="1">
    <location>
        <begin position="27"/>
        <end position="378"/>
    </location>
</feature>
<sequence length="378" mass="40758">MKLKFYTKKVLALLALSTVISTSSDAQTVYFREGFGDFDAISTTNPNNGGPKNYFAEGPSGTWYFYGAYKTTGTGCSAPHTANHIRFANGGASGVSTPFTDSGYIVTPVLNYGVSEVRVFRSRASRRLHIFATTDTAATSTNWTNVGYLHVDAPGSCTLESVIPITGGDNYKRLKIMARGGTDSDFDSITVVSVRDFSLPVKFSATQVNDLNGASQVTWNVASESNVKSYIIERSTNGISFEKVGEVAANKSSVYSFTDKSQPAGVVYYRITAVDLDGKLTMSSILRAAAKLSDKTLTINPSVVEGRTINIGLNKFEKGKLEVKIYNSVGQMVQATSILNNSDFANFQISLNSQVSTGIYRVVLAGKSGQQVRNIIVK</sequence>
<keyword evidence="3" id="KW-1185">Reference proteome</keyword>
<evidence type="ECO:0000313" key="3">
    <source>
        <dbReference type="Proteomes" id="UP001210231"/>
    </source>
</evidence>